<dbReference type="Pfam" id="PF24906">
    <property type="entry name" value="Zf_WRKY19"/>
    <property type="match status" value="1"/>
</dbReference>
<organism evidence="4 5">
    <name type="scientific">Aphanomyces stellatus</name>
    <dbReference type="NCBI Taxonomy" id="120398"/>
    <lineage>
        <taxon>Eukaryota</taxon>
        <taxon>Sar</taxon>
        <taxon>Stramenopiles</taxon>
        <taxon>Oomycota</taxon>
        <taxon>Saprolegniomycetes</taxon>
        <taxon>Saprolegniales</taxon>
        <taxon>Verrucalvaceae</taxon>
        <taxon>Aphanomyces</taxon>
    </lineage>
</organism>
<gene>
    <name evidence="4" type="primary">Aste57867_2088</name>
    <name evidence="3" type="ORF">As57867_002083</name>
    <name evidence="4" type="ORF">ASTE57867_2088</name>
</gene>
<dbReference type="EMBL" id="CAADRA010000214">
    <property type="protein sequence ID" value="VFT79291.1"/>
    <property type="molecule type" value="Genomic_DNA"/>
</dbReference>
<dbReference type="PANTHER" id="PTHR31827">
    <property type="entry name" value="EMB|CAB89363.1"/>
    <property type="match status" value="1"/>
</dbReference>
<name>A0A485KAE7_9STRA</name>
<dbReference type="AlphaFoldDB" id="A0A485KAE7"/>
<reference evidence="3" key="2">
    <citation type="submission" date="2019-06" db="EMBL/GenBank/DDBJ databases">
        <title>Genomics analysis of Aphanomyces spp. identifies a new class of oomycete effector associated with host adaptation.</title>
        <authorList>
            <person name="Gaulin E."/>
        </authorList>
    </citation>
    <scope>NUCLEOTIDE SEQUENCE</scope>
    <source>
        <strain evidence="3">CBS 578.67</strain>
    </source>
</reference>
<keyword evidence="5" id="KW-1185">Reference proteome</keyword>
<evidence type="ECO:0000313" key="5">
    <source>
        <dbReference type="Proteomes" id="UP000332933"/>
    </source>
</evidence>
<dbReference type="OrthoDB" id="77038at2759"/>
<proteinExistence type="predicted"/>
<dbReference type="EMBL" id="VJMH01000214">
    <property type="protein sequence ID" value="KAF0717792.1"/>
    <property type="molecule type" value="Genomic_DNA"/>
</dbReference>
<evidence type="ECO:0000259" key="2">
    <source>
        <dbReference type="Pfam" id="PF24906"/>
    </source>
</evidence>
<dbReference type="InterPro" id="IPR056866">
    <property type="entry name" value="Znf_WRKY19"/>
</dbReference>
<reference evidence="4 5" key="1">
    <citation type="submission" date="2019-03" db="EMBL/GenBank/DDBJ databases">
        <authorList>
            <person name="Gaulin E."/>
            <person name="Dumas B."/>
        </authorList>
    </citation>
    <scope>NUCLEOTIDE SEQUENCE [LARGE SCALE GENOMIC DNA]</scope>
    <source>
        <strain evidence="4">CBS 568.67</strain>
    </source>
</reference>
<protein>
    <submittedName>
        <fullName evidence="4">Aste57867_2088 protein</fullName>
    </submittedName>
</protein>
<evidence type="ECO:0000313" key="4">
    <source>
        <dbReference type="EMBL" id="VFT79291.1"/>
    </source>
</evidence>
<dbReference type="Proteomes" id="UP000332933">
    <property type="component" value="Unassembled WGS sequence"/>
</dbReference>
<dbReference type="PANTHER" id="PTHR31827:SF1">
    <property type="entry name" value="EMB|CAB89363.1"/>
    <property type="match status" value="1"/>
</dbReference>
<feature type="region of interest" description="Disordered" evidence="1">
    <location>
        <begin position="149"/>
        <end position="168"/>
    </location>
</feature>
<feature type="domain" description="WRKY19-like zinc finger" evidence="2">
    <location>
        <begin position="107"/>
        <end position="130"/>
    </location>
</feature>
<accession>A0A485KAE7</accession>
<evidence type="ECO:0000256" key="1">
    <source>
        <dbReference type="SAM" id="MobiDB-lite"/>
    </source>
</evidence>
<evidence type="ECO:0000313" key="3">
    <source>
        <dbReference type="EMBL" id="KAF0717792.1"/>
    </source>
</evidence>
<sequence>MNRFDIHERHAPPLTGADAADLFDLLAWIETWPSADTPSSLAHWSPRSCTTDADSTTKPQLCAVPDCTSNAQYSAYCLAHGGGKCCGIPSCSNSAQAQGFCKAHGGGSRCRIDGCSKSSQGGGLCRGHGGGKPCTEMGCTKGVQRGNKCTKHGGMRDARVQSHGPRRR</sequence>